<evidence type="ECO:0000313" key="1">
    <source>
        <dbReference type="EMBL" id="RRT54344.1"/>
    </source>
</evidence>
<name>A0A426YRK1_ENSVE</name>
<gene>
    <name evidence="1" type="ORF">B296_00039167</name>
</gene>
<organism evidence="1 2">
    <name type="scientific">Ensete ventricosum</name>
    <name type="common">Abyssinian banana</name>
    <name type="synonym">Musa ensete</name>
    <dbReference type="NCBI Taxonomy" id="4639"/>
    <lineage>
        <taxon>Eukaryota</taxon>
        <taxon>Viridiplantae</taxon>
        <taxon>Streptophyta</taxon>
        <taxon>Embryophyta</taxon>
        <taxon>Tracheophyta</taxon>
        <taxon>Spermatophyta</taxon>
        <taxon>Magnoliopsida</taxon>
        <taxon>Liliopsida</taxon>
        <taxon>Zingiberales</taxon>
        <taxon>Musaceae</taxon>
        <taxon>Ensete</taxon>
    </lineage>
</organism>
<evidence type="ECO:0000313" key="2">
    <source>
        <dbReference type="Proteomes" id="UP000287651"/>
    </source>
</evidence>
<dbReference type="EMBL" id="AMZH03010646">
    <property type="protein sequence ID" value="RRT54344.1"/>
    <property type="molecule type" value="Genomic_DNA"/>
</dbReference>
<protein>
    <submittedName>
        <fullName evidence="1">Uncharacterized protein</fullName>
    </submittedName>
</protein>
<proteinExistence type="predicted"/>
<comment type="caution">
    <text evidence="1">The sequence shown here is derived from an EMBL/GenBank/DDBJ whole genome shotgun (WGS) entry which is preliminary data.</text>
</comment>
<reference evidence="1 2" key="1">
    <citation type="journal article" date="2014" name="Agronomy (Basel)">
        <title>A Draft Genome Sequence for Ensete ventricosum, the Drought-Tolerant Tree Against Hunger.</title>
        <authorList>
            <person name="Harrison J."/>
            <person name="Moore K.A."/>
            <person name="Paszkiewicz K."/>
            <person name="Jones T."/>
            <person name="Grant M."/>
            <person name="Ambacheew D."/>
            <person name="Muzemil S."/>
            <person name="Studholme D.J."/>
        </authorList>
    </citation>
    <scope>NUCLEOTIDE SEQUENCE [LARGE SCALE GENOMIC DNA]</scope>
</reference>
<sequence>MSFKSLVRELKEMRDGMGSILGHEIIQFNASSEGSERHPPSACTWVSAHVSNLLRFHACFRYISWFGFWSRSL</sequence>
<dbReference type="Proteomes" id="UP000287651">
    <property type="component" value="Unassembled WGS sequence"/>
</dbReference>
<accession>A0A426YRK1</accession>
<dbReference type="AlphaFoldDB" id="A0A426YRK1"/>